<comment type="similarity">
    <text evidence="2 14">Belongs to the peptidase M50B family.</text>
</comment>
<keyword evidence="12 17" id="KW-0129">CBS domain</keyword>
<keyword evidence="3 14" id="KW-1003">Cell membrane</keyword>
<protein>
    <recommendedName>
        <fullName evidence="14">Zinc metalloprotease</fullName>
    </recommendedName>
</protein>
<dbReference type="GO" id="GO:0006508">
    <property type="term" value="P:proteolysis"/>
    <property type="evidence" value="ECO:0007669"/>
    <property type="project" value="UniProtKB-KW"/>
</dbReference>
<dbReference type="STRING" id="1472378.AU381_12030"/>
<comment type="subcellular location">
    <subcellularLocation>
        <location evidence="1 14">Cell membrane</location>
        <topology evidence="1 14">Multi-pass membrane protein</topology>
    </subcellularLocation>
</comment>
<keyword evidence="8 14" id="KW-0378">Hydrolase</keyword>
<dbReference type="GO" id="GO:0005886">
    <property type="term" value="C:plasma membrane"/>
    <property type="evidence" value="ECO:0007669"/>
    <property type="project" value="UniProtKB-SubCell"/>
</dbReference>
<evidence type="ECO:0000259" key="18">
    <source>
        <dbReference type="PROSITE" id="PS51371"/>
    </source>
</evidence>
<feature type="domain" description="CBS" evidence="18">
    <location>
        <begin position="301"/>
        <end position="360"/>
    </location>
</feature>
<evidence type="ECO:0000256" key="11">
    <source>
        <dbReference type="ARBA" id="ARBA00023049"/>
    </source>
</evidence>
<feature type="binding site" evidence="16">
    <location>
        <position position="58"/>
    </location>
    <ligand>
        <name>Zn(2+)</name>
        <dbReference type="ChEBI" id="CHEBI:29105"/>
        <note>catalytic</note>
    </ligand>
</feature>
<dbReference type="InterPro" id="IPR016483">
    <property type="entry name" value="UCP006404_Pept_M50_CBS"/>
</dbReference>
<evidence type="ECO:0000256" key="14">
    <source>
        <dbReference type="PIRNR" id="PIRNR006404"/>
    </source>
</evidence>
<keyword evidence="13 14" id="KW-0472">Membrane</keyword>
<evidence type="ECO:0000256" key="9">
    <source>
        <dbReference type="ARBA" id="ARBA00022833"/>
    </source>
</evidence>
<evidence type="ECO:0000256" key="8">
    <source>
        <dbReference type="ARBA" id="ARBA00022801"/>
    </source>
</evidence>
<dbReference type="OrthoDB" id="9781963at2"/>
<dbReference type="EMBL" id="LPUX01000066">
    <property type="protein sequence ID" value="OAP35632.1"/>
    <property type="molecule type" value="Genomic_DNA"/>
</dbReference>
<evidence type="ECO:0000256" key="16">
    <source>
        <dbReference type="PIRSR" id="PIRSR006404-2"/>
    </source>
</evidence>
<feature type="transmembrane region" description="Helical" evidence="14">
    <location>
        <begin position="15"/>
        <end position="35"/>
    </location>
</feature>
<dbReference type="PANTHER" id="PTHR39188">
    <property type="entry name" value="MEMBRANE-ASSOCIATED ZINC METALLOPROTEASE M50B"/>
    <property type="match status" value="1"/>
</dbReference>
<keyword evidence="20" id="KW-1185">Reference proteome</keyword>
<dbReference type="PIRSF" id="PIRSF006404">
    <property type="entry name" value="UCP006404_Pept_M50_CBS"/>
    <property type="match status" value="1"/>
</dbReference>
<dbReference type="CDD" id="cd06164">
    <property type="entry name" value="S2P-M50_SpoIVFB_CBS"/>
    <property type="match status" value="1"/>
</dbReference>
<feature type="active site" evidence="15">
    <location>
        <position position="59"/>
    </location>
</feature>
<reference evidence="19 20" key="1">
    <citation type="journal article" date="2016" name="Int. J. Syst. Evol. Microbiol.">
        <title>Ensifer glycinis sp. nov., an novel rhizobial species associated with Glycine spp.</title>
        <authorList>
            <person name="Yan H."/>
            <person name="Yan J."/>
            <person name="Sui X.H."/>
            <person name="Wang E.T."/>
            <person name="Chen W.X."/>
            <person name="Zhang X.X."/>
            <person name="Chen W.F."/>
        </authorList>
    </citation>
    <scope>NUCLEOTIDE SEQUENCE [LARGE SCALE GENOMIC DNA]</scope>
    <source>
        <strain evidence="19 20">CCBAU 23380</strain>
    </source>
</reference>
<evidence type="ECO:0000313" key="19">
    <source>
        <dbReference type="EMBL" id="OAP35632.1"/>
    </source>
</evidence>
<dbReference type="Pfam" id="PF00571">
    <property type="entry name" value="CBS"/>
    <property type="match status" value="2"/>
</dbReference>
<comment type="caution">
    <text evidence="19">The sequence shown here is derived from an EMBL/GenBank/DDBJ whole genome shotgun (WGS) entry which is preliminary data.</text>
</comment>
<evidence type="ECO:0000256" key="7">
    <source>
        <dbReference type="ARBA" id="ARBA00022737"/>
    </source>
</evidence>
<evidence type="ECO:0000256" key="17">
    <source>
        <dbReference type="PROSITE-ProRule" id="PRU00703"/>
    </source>
</evidence>
<dbReference type="GO" id="GO:0046872">
    <property type="term" value="F:metal ion binding"/>
    <property type="evidence" value="ECO:0007669"/>
    <property type="project" value="UniProtKB-UniRule"/>
</dbReference>
<dbReference type="GO" id="GO:0008237">
    <property type="term" value="F:metallopeptidase activity"/>
    <property type="evidence" value="ECO:0007669"/>
    <property type="project" value="UniProtKB-UniRule"/>
</dbReference>
<dbReference type="InterPro" id="IPR008915">
    <property type="entry name" value="Peptidase_M50"/>
</dbReference>
<dbReference type="RefSeq" id="WP_014857855.1">
    <property type="nucleotide sequence ID" value="NZ_LPUX01000066.1"/>
</dbReference>
<evidence type="ECO:0000313" key="20">
    <source>
        <dbReference type="Proteomes" id="UP000094025"/>
    </source>
</evidence>
<feature type="transmembrane region" description="Helical" evidence="14">
    <location>
        <begin position="182"/>
        <end position="215"/>
    </location>
</feature>
<evidence type="ECO:0000256" key="12">
    <source>
        <dbReference type="ARBA" id="ARBA00023122"/>
    </source>
</evidence>
<dbReference type="PANTHER" id="PTHR39188:SF3">
    <property type="entry name" value="STAGE IV SPORULATION PROTEIN FB"/>
    <property type="match status" value="1"/>
</dbReference>
<keyword evidence="10 14" id="KW-1133">Transmembrane helix</keyword>
<accession>A0A178XLM7</accession>
<dbReference type="InterPro" id="IPR000644">
    <property type="entry name" value="CBS_dom"/>
</dbReference>
<evidence type="ECO:0000256" key="3">
    <source>
        <dbReference type="ARBA" id="ARBA00022475"/>
    </source>
</evidence>
<evidence type="ECO:0000256" key="5">
    <source>
        <dbReference type="ARBA" id="ARBA00022692"/>
    </source>
</evidence>
<evidence type="ECO:0000256" key="6">
    <source>
        <dbReference type="ARBA" id="ARBA00022723"/>
    </source>
</evidence>
<keyword evidence="11 14" id="KW-0482">Metalloprotease</keyword>
<dbReference type="Pfam" id="PF02163">
    <property type="entry name" value="Peptidase_M50"/>
    <property type="match status" value="2"/>
</dbReference>
<name>A0A178XLM7_9HYPH</name>
<comment type="cofactor">
    <cofactor evidence="14 16">
        <name>Zn(2+)</name>
        <dbReference type="ChEBI" id="CHEBI:29105"/>
    </cofactor>
    <text evidence="14 16">Binds 1 zinc ion per subunit.</text>
</comment>
<keyword evidence="4 14" id="KW-0645">Protease</keyword>
<evidence type="ECO:0000256" key="2">
    <source>
        <dbReference type="ARBA" id="ARBA00007931"/>
    </source>
</evidence>
<dbReference type="InterPro" id="IPR046342">
    <property type="entry name" value="CBS_dom_sf"/>
</dbReference>
<keyword evidence="6 14" id="KW-0479">Metal-binding</keyword>
<feature type="domain" description="CBS" evidence="18">
    <location>
        <begin position="238"/>
        <end position="294"/>
    </location>
</feature>
<evidence type="ECO:0000256" key="10">
    <source>
        <dbReference type="ARBA" id="ARBA00022989"/>
    </source>
</evidence>
<organism evidence="19 20">
    <name type="scientific">Sinorhizobium glycinis</name>
    <dbReference type="NCBI Taxonomy" id="1472378"/>
    <lineage>
        <taxon>Bacteria</taxon>
        <taxon>Pseudomonadati</taxon>
        <taxon>Pseudomonadota</taxon>
        <taxon>Alphaproteobacteria</taxon>
        <taxon>Hyphomicrobiales</taxon>
        <taxon>Rhizobiaceae</taxon>
        <taxon>Sinorhizobium/Ensifer group</taxon>
        <taxon>Sinorhizobium</taxon>
    </lineage>
</organism>
<feature type="transmembrane region" description="Helical" evidence="14">
    <location>
        <begin position="98"/>
        <end position="119"/>
    </location>
</feature>
<gene>
    <name evidence="19" type="ORF">AU381_12030</name>
</gene>
<feature type="binding site" evidence="16">
    <location>
        <position position="161"/>
    </location>
    <ligand>
        <name>Zn(2+)</name>
        <dbReference type="ChEBI" id="CHEBI:29105"/>
        <note>catalytic</note>
    </ligand>
</feature>
<keyword evidence="5 14" id="KW-0812">Transmembrane</keyword>
<keyword evidence="9 14" id="KW-0862">Zinc</keyword>
<sequence length="373" mass="40632">MEWSVKLGTVAGTEIRVHMTFVLLLIWVWLMHYQIGGAPAAWEGVAFIVSVFACVVLHEFGHIAAARRYGIKTPDITLLPIGGVARLERNPSKPSQELVIAIAGPLVNVVIAALLIMVIGGAVGLDELAKPQDPRVDFFARLAGVNIFIVLFNMIPAFPMDGGRVLRAVLAWRWSRVRATRVAAAIGQAAAFAMGLAGLFYNPLLILIAIFVYLAAEAEAQSSELQAISGGVTVGDVMVTEFTVLDTAARVDEAVEMLLATSQNEFPVVDRDGQFEGLLTRDGIIGAMKENGPETPVRTVMRKDIPTIDEGTPVDESLRIMQSGNAPAAAVINRDRRLVGMMNYETIGEMLMLRAAVEDFRFASLRQYRSRQR</sequence>
<dbReference type="SUPFAM" id="SSF54631">
    <property type="entry name" value="CBS-domain pair"/>
    <property type="match status" value="1"/>
</dbReference>
<keyword evidence="7" id="KW-0677">Repeat</keyword>
<feature type="transmembrane region" description="Helical" evidence="14">
    <location>
        <begin position="139"/>
        <end position="161"/>
    </location>
</feature>
<evidence type="ECO:0000256" key="4">
    <source>
        <dbReference type="ARBA" id="ARBA00022670"/>
    </source>
</evidence>
<evidence type="ECO:0000256" key="13">
    <source>
        <dbReference type="ARBA" id="ARBA00023136"/>
    </source>
</evidence>
<dbReference type="Gene3D" id="3.10.580.10">
    <property type="entry name" value="CBS-domain"/>
    <property type="match status" value="2"/>
</dbReference>
<dbReference type="PROSITE" id="PS51371">
    <property type="entry name" value="CBS"/>
    <property type="match status" value="2"/>
</dbReference>
<evidence type="ECO:0000256" key="15">
    <source>
        <dbReference type="PIRSR" id="PIRSR006404-1"/>
    </source>
</evidence>
<dbReference type="AlphaFoldDB" id="A0A178XLM7"/>
<proteinExistence type="inferred from homology"/>
<feature type="transmembrane region" description="Helical" evidence="14">
    <location>
        <begin position="41"/>
        <end position="60"/>
    </location>
</feature>
<feature type="binding site" evidence="16">
    <location>
        <position position="62"/>
    </location>
    <ligand>
        <name>Zn(2+)</name>
        <dbReference type="ChEBI" id="CHEBI:29105"/>
        <note>catalytic</note>
    </ligand>
</feature>
<evidence type="ECO:0000256" key="1">
    <source>
        <dbReference type="ARBA" id="ARBA00004651"/>
    </source>
</evidence>
<dbReference type="CDD" id="cd04639">
    <property type="entry name" value="CBS_pair_peptidase_M50"/>
    <property type="match status" value="1"/>
</dbReference>
<dbReference type="Proteomes" id="UP000094025">
    <property type="component" value="Unassembled WGS sequence"/>
</dbReference>